<dbReference type="PANTHER" id="PTHR39639">
    <property type="entry name" value="CHROMOSOME 16, WHOLE GENOME SHOTGUN SEQUENCE"/>
    <property type="match status" value="1"/>
</dbReference>
<dbReference type="KEGG" id="mfeu:H1D33_03200"/>
<dbReference type="InterPro" id="IPR004919">
    <property type="entry name" value="GmrSD_N"/>
</dbReference>
<feature type="region of interest" description="Disordered" evidence="1">
    <location>
        <begin position="377"/>
        <end position="396"/>
    </location>
</feature>
<dbReference type="PANTHER" id="PTHR39639:SF1">
    <property type="entry name" value="DUF262 DOMAIN-CONTAINING PROTEIN"/>
    <property type="match status" value="1"/>
</dbReference>
<dbReference type="Proteomes" id="UP000510844">
    <property type="component" value="Chromosome"/>
</dbReference>
<evidence type="ECO:0000313" key="4">
    <source>
        <dbReference type="Proteomes" id="UP000510844"/>
    </source>
</evidence>
<keyword evidence="4" id="KW-1185">Reference proteome</keyword>
<protein>
    <submittedName>
        <fullName evidence="3">DUF262 domain-containing protein</fullName>
    </submittedName>
</protein>
<sequence>MQVQSGIPNARFLDATQQTVAWFWKRLQADELEMQPPFQRNPVWQEAQKAYLIDSILRGYPVPELYLQTSVTADGSEKHVVVDGQQRIRACVEYLADEYPLGDESGELSGYYFSDLDEGTRQQLFRYKFVVRALPSLEQAEVREIFGRLNRNNVALNRQELRQATYWGEFITTVTKLSQHSFWVKSGLFTSNDFRRMLDIEYVSELVVAALYGVQNKKDRLDRMYADFESEFPDREEVEEKFEKVLTQLSLLFEWPTSLRWSRKVDFYTLFVALADRSQDLPFDRDEAARTATRLEEFAARVSDVLSFKDEGEEPSESHRMVPVTAYARGVRNSSDLGSRRMRLRALEEFVWPSGKQDDLGHPERTVNNRHLAKLPTLDSLLEPIPTDEGEDEQVR</sequence>
<name>A0A7L6B7S7_9ACTN</name>
<reference evidence="4" key="1">
    <citation type="submission" date="2020-07" db="EMBL/GenBank/DDBJ databases">
        <title>A new Micromonospora strain with potent antibiotic activity isolated from the microbiome of a mid-Atlantic deep-sea sponge.</title>
        <authorList>
            <person name="Back C.R."/>
            <person name="Stennett H.L."/>
            <person name="Williams S.E."/>
            <person name="Wang L."/>
            <person name="Ojeda Gomez J."/>
            <person name="Abdulle O.M."/>
            <person name="Duffy T."/>
            <person name="Hendry K.R."/>
            <person name="Powell D."/>
            <person name="Stach J.E."/>
            <person name="Essex-Lopresti A.E."/>
            <person name="Willis C.L."/>
            <person name="Curnow P."/>
            <person name="Race P.R."/>
        </authorList>
    </citation>
    <scope>NUCLEOTIDE SEQUENCE [LARGE SCALE GENOMIC DNA]</scope>
    <source>
        <strain evidence="4">28ISP2-46</strain>
    </source>
</reference>
<evidence type="ECO:0000259" key="2">
    <source>
        <dbReference type="Pfam" id="PF03235"/>
    </source>
</evidence>
<feature type="domain" description="GmrSD restriction endonucleases N-terminal" evidence="2">
    <location>
        <begin position="34"/>
        <end position="166"/>
    </location>
</feature>
<dbReference type="EMBL" id="CP059322">
    <property type="protein sequence ID" value="QLQ37915.1"/>
    <property type="molecule type" value="Genomic_DNA"/>
</dbReference>
<feature type="compositionally biased region" description="Acidic residues" evidence="1">
    <location>
        <begin position="386"/>
        <end position="396"/>
    </location>
</feature>
<dbReference type="Pfam" id="PF03235">
    <property type="entry name" value="GmrSD_N"/>
    <property type="match status" value="1"/>
</dbReference>
<gene>
    <name evidence="3" type="ORF">H1D33_03200</name>
</gene>
<dbReference type="RefSeq" id="WP_181570362.1">
    <property type="nucleotide sequence ID" value="NZ_CP059322.2"/>
</dbReference>
<proteinExistence type="predicted"/>
<accession>A0A7L6B7S7</accession>
<reference evidence="3 4" key="2">
    <citation type="journal article" date="2021" name="Mar. Drugs">
        <title>A New Micromonospora Strain with Antibiotic Activity Isolated from the Microbiome of a Mid-Atlantic Deep-Sea Sponge.</title>
        <authorList>
            <person name="Back C.R."/>
            <person name="Stennett H.L."/>
            <person name="Williams S.E."/>
            <person name="Wang L."/>
            <person name="Ojeda Gomez J."/>
            <person name="Abdulle O.M."/>
            <person name="Duffy T."/>
            <person name="Neal C."/>
            <person name="Mantell J."/>
            <person name="Jepson M.A."/>
            <person name="Hendry K.R."/>
            <person name="Powell D."/>
            <person name="Stach J.E.M."/>
            <person name="Essex-Lopresti A.E."/>
            <person name="Willis C.L."/>
            <person name="Curnow P."/>
            <person name="Race P.R."/>
        </authorList>
    </citation>
    <scope>NUCLEOTIDE SEQUENCE [LARGE SCALE GENOMIC DNA]</scope>
    <source>
        <strain evidence="3 4">28ISP2-46</strain>
    </source>
</reference>
<evidence type="ECO:0000313" key="3">
    <source>
        <dbReference type="EMBL" id="QLQ37915.1"/>
    </source>
</evidence>
<evidence type="ECO:0000256" key="1">
    <source>
        <dbReference type="SAM" id="MobiDB-lite"/>
    </source>
</evidence>
<dbReference type="AlphaFoldDB" id="A0A7L6B7S7"/>
<organism evidence="3 4">
    <name type="scientific">Micromonospora robiginosa</name>
    <dbReference type="NCBI Taxonomy" id="2749844"/>
    <lineage>
        <taxon>Bacteria</taxon>
        <taxon>Bacillati</taxon>
        <taxon>Actinomycetota</taxon>
        <taxon>Actinomycetes</taxon>
        <taxon>Micromonosporales</taxon>
        <taxon>Micromonosporaceae</taxon>
        <taxon>Micromonospora</taxon>
    </lineage>
</organism>